<dbReference type="SUPFAM" id="SSF143120">
    <property type="entry name" value="YefM-like"/>
    <property type="match status" value="1"/>
</dbReference>
<comment type="similarity">
    <text evidence="1 2">Belongs to the phD/YefM antitoxin family.</text>
</comment>
<protein>
    <recommendedName>
        <fullName evidence="2">Antitoxin</fullName>
    </recommendedName>
</protein>
<evidence type="ECO:0000313" key="3">
    <source>
        <dbReference type="EMBL" id="OGL67226.1"/>
    </source>
</evidence>
<comment type="function">
    <text evidence="2">Antitoxin component of a type II toxin-antitoxin (TA) system.</text>
</comment>
<dbReference type="InterPro" id="IPR036165">
    <property type="entry name" value="YefM-like_sf"/>
</dbReference>
<dbReference type="EMBL" id="MGDT01000003">
    <property type="protein sequence ID" value="OGL67226.1"/>
    <property type="molecule type" value="Genomic_DNA"/>
</dbReference>
<evidence type="ECO:0000256" key="2">
    <source>
        <dbReference type="RuleBase" id="RU362080"/>
    </source>
</evidence>
<evidence type="ECO:0000256" key="1">
    <source>
        <dbReference type="ARBA" id="ARBA00009981"/>
    </source>
</evidence>
<dbReference type="NCBIfam" id="TIGR01552">
    <property type="entry name" value="phd_fam"/>
    <property type="match status" value="1"/>
</dbReference>
<dbReference type="AlphaFoldDB" id="A0A1F7TMK1"/>
<proteinExistence type="inferred from homology"/>
<gene>
    <name evidence="3" type="ORF">A2856_04190</name>
</gene>
<dbReference type="InterPro" id="IPR006442">
    <property type="entry name" value="Antitoxin_Phd/YefM"/>
</dbReference>
<dbReference type="STRING" id="1802385.A2856_04190"/>
<organism evidence="3 4">
    <name type="scientific">Candidatus Uhrbacteria bacterium RIFCSPHIGHO2_01_FULL_63_20</name>
    <dbReference type="NCBI Taxonomy" id="1802385"/>
    <lineage>
        <taxon>Bacteria</taxon>
        <taxon>Candidatus Uhriibacteriota</taxon>
    </lineage>
</organism>
<evidence type="ECO:0000313" key="4">
    <source>
        <dbReference type="Proteomes" id="UP000177885"/>
    </source>
</evidence>
<reference evidence="3 4" key="1">
    <citation type="journal article" date="2016" name="Nat. Commun.">
        <title>Thousands of microbial genomes shed light on interconnected biogeochemical processes in an aquifer system.</title>
        <authorList>
            <person name="Anantharaman K."/>
            <person name="Brown C.T."/>
            <person name="Hug L.A."/>
            <person name="Sharon I."/>
            <person name="Castelle C.J."/>
            <person name="Probst A.J."/>
            <person name="Thomas B.C."/>
            <person name="Singh A."/>
            <person name="Wilkins M.J."/>
            <person name="Karaoz U."/>
            <person name="Brodie E.L."/>
            <person name="Williams K.H."/>
            <person name="Hubbard S.S."/>
            <person name="Banfield J.F."/>
        </authorList>
    </citation>
    <scope>NUCLEOTIDE SEQUENCE [LARGE SCALE GENOMIC DNA]</scope>
</reference>
<dbReference type="Proteomes" id="UP000177885">
    <property type="component" value="Unassembled WGS sequence"/>
</dbReference>
<dbReference type="Pfam" id="PF02604">
    <property type="entry name" value="PhdYeFM_antitox"/>
    <property type="match status" value="1"/>
</dbReference>
<sequence length="91" mass="10307">MTPITPSYSVRDLQRNYRAVVDEAKKRHDAVLLINNSVPEAVVLDVETYNALVSDPYTYDEKRVRTLVREADASVKKGKAKKLKAWSDLDA</sequence>
<comment type="caution">
    <text evidence="3">The sequence shown here is derived from an EMBL/GenBank/DDBJ whole genome shotgun (WGS) entry which is preliminary data.</text>
</comment>
<accession>A0A1F7TMK1</accession>
<name>A0A1F7TMK1_9BACT</name>
<dbReference type="Gene3D" id="3.40.1620.10">
    <property type="entry name" value="YefM-like domain"/>
    <property type="match status" value="1"/>
</dbReference>